<evidence type="ECO:0000313" key="3">
    <source>
        <dbReference type="EMBL" id="GAA2011956.1"/>
    </source>
</evidence>
<feature type="region of interest" description="Disordered" evidence="1">
    <location>
        <begin position="186"/>
        <end position="206"/>
    </location>
</feature>
<protein>
    <recommendedName>
        <fullName evidence="2">Thioredoxin domain-containing protein</fullName>
    </recommendedName>
</protein>
<feature type="region of interest" description="Disordered" evidence="1">
    <location>
        <begin position="223"/>
        <end position="245"/>
    </location>
</feature>
<dbReference type="Gene3D" id="3.40.30.10">
    <property type="entry name" value="Glutaredoxin"/>
    <property type="match status" value="1"/>
</dbReference>
<feature type="compositionally biased region" description="Basic and acidic residues" evidence="1">
    <location>
        <begin position="226"/>
        <end position="238"/>
    </location>
</feature>
<dbReference type="InterPro" id="IPR036249">
    <property type="entry name" value="Thioredoxin-like_sf"/>
</dbReference>
<dbReference type="InterPro" id="IPR000643">
    <property type="entry name" value="Iodothyronine_deiodinase"/>
</dbReference>
<feature type="domain" description="Thioredoxin" evidence="2">
    <location>
        <begin position="35"/>
        <end position="186"/>
    </location>
</feature>
<evidence type="ECO:0000256" key="1">
    <source>
        <dbReference type="SAM" id="MobiDB-lite"/>
    </source>
</evidence>
<comment type="caution">
    <text evidence="3">The sequence shown here is derived from an EMBL/GenBank/DDBJ whole genome shotgun (WGS) entry which is preliminary data.</text>
</comment>
<evidence type="ECO:0000313" key="4">
    <source>
        <dbReference type="Proteomes" id="UP001501585"/>
    </source>
</evidence>
<name>A0ABN2TLS3_9ACTN</name>
<accession>A0ABN2TLS3</accession>
<gene>
    <name evidence="3" type="ORF">GCM10009799_45290</name>
</gene>
<dbReference type="Pfam" id="PF00837">
    <property type="entry name" value="T4_deiodinase"/>
    <property type="match status" value="1"/>
</dbReference>
<reference evidence="3 4" key="1">
    <citation type="journal article" date="2019" name="Int. J. Syst. Evol. Microbiol.">
        <title>The Global Catalogue of Microorganisms (GCM) 10K type strain sequencing project: providing services to taxonomists for standard genome sequencing and annotation.</title>
        <authorList>
            <consortium name="The Broad Institute Genomics Platform"/>
            <consortium name="The Broad Institute Genome Sequencing Center for Infectious Disease"/>
            <person name="Wu L."/>
            <person name="Ma J."/>
        </authorList>
    </citation>
    <scope>NUCLEOTIDE SEQUENCE [LARGE SCALE GENOMIC DNA]</scope>
    <source>
        <strain evidence="3 4">JCM 15313</strain>
    </source>
</reference>
<organism evidence="3 4">
    <name type="scientific">Nocardiopsis rhodophaea</name>
    <dbReference type="NCBI Taxonomy" id="280238"/>
    <lineage>
        <taxon>Bacteria</taxon>
        <taxon>Bacillati</taxon>
        <taxon>Actinomycetota</taxon>
        <taxon>Actinomycetes</taxon>
        <taxon>Streptosporangiales</taxon>
        <taxon>Nocardiopsidaceae</taxon>
        <taxon>Nocardiopsis</taxon>
    </lineage>
</organism>
<keyword evidence="4" id="KW-1185">Reference proteome</keyword>
<proteinExistence type="predicted"/>
<dbReference type="InterPro" id="IPR013766">
    <property type="entry name" value="Thioredoxin_domain"/>
</dbReference>
<dbReference type="Proteomes" id="UP001501585">
    <property type="component" value="Unassembled WGS sequence"/>
</dbReference>
<dbReference type="PANTHER" id="PTHR11781:SF22">
    <property type="entry name" value="TYPE I IODOTHYRONINE DEIODINASE"/>
    <property type="match status" value="1"/>
</dbReference>
<dbReference type="EMBL" id="BAAAPC010000024">
    <property type="protein sequence ID" value="GAA2011956.1"/>
    <property type="molecule type" value="Genomic_DNA"/>
</dbReference>
<dbReference type="PANTHER" id="PTHR11781">
    <property type="entry name" value="IODOTHYRONINE DEIODINASE"/>
    <property type="match status" value="1"/>
</dbReference>
<dbReference type="SUPFAM" id="SSF52833">
    <property type="entry name" value="Thioredoxin-like"/>
    <property type="match status" value="1"/>
</dbReference>
<dbReference type="PROSITE" id="PS51352">
    <property type="entry name" value="THIOREDOXIN_2"/>
    <property type="match status" value="1"/>
</dbReference>
<evidence type="ECO:0000259" key="2">
    <source>
        <dbReference type="PROSITE" id="PS51352"/>
    </source>
</evidence>
<sequence>MVNGMATSESAAQASAYNYAHFSLEHRTMDRLEGPKVGEAAPDFTAQRLADAEAVKLSDYRGQTVVLETGSATCPIYVGRIGPMNALAQRYPEVAFLVLYTREAHPGENLGPHRSMADKVHHARLLPDADGERRTVLVDDLTGSAHMAYGAMPNTAYVIDGTGTVVVRAQWNDPELIDQTLEALASGGPVPTSPQPGFPARLSQDRATQDLFKRVMERSGQQAIADFERARPDIERLGARPPATR</sequence>